<evidence type="ECO:0000313" key="13">
    <source>
        <dbReference type="Proteomes" id="UP000625283"/>
    </source>
</evidence>
<keyword evidence="5 9" id="KW-0798">TonB box</keyword>
<gene>
    <name evidence="12" type="ORF">JKG61_05575</name>
</gene>
<dbReference type="Gene3D" id="2.170.130.10">
    <property type="entry name" value="TonB-dependent receptor, plug domain"/>
    <property type="match status" value="1"/>
</dbReference>
<keyword evidence="13" id="KW-1185">Reference proteome</keyword>
<dbReference type="InterPro" id="IPR036942">
    <property type="entry name" value="Beta-barrel_TonB_sf"/>
</dbReference>
<dbReference type="InterPro" id="IPR000531">
    <property type="entry name" value="Beta-barrel_TonB"/>
</dbReference>
<keyword evidence="6 8" id="KW-0472">Membrane</keyword>
<comment type="subcellular location">
    <subcellularLocation>
        <location evidence="1 8">Cell outer membrane</location>
        <topology evidence="1 8">Multi-pass membrane protein</topology>
    </subcellularLocation>
</comment>
<keyword evidence="2 8" id="KW-0813">Transport</keyword>
<evidence type="ECO:0000256" key="1">
    <source>
        <dbReference type="ARBA" id="ARBA00004571"/>
    </source>
</evidence>
<evidence type="ECO:0000256" key="6">
    <source>
        <dbReference type="ARBA" id="ARBA00023136"/>
    </source>
</evidence>
<dbReference type="InterPro" id="IPR012910">
    <property type="entry name" value="Plug_dom"/>
</dbReference>
<feature type="domain" description="TonB-dependent receptor plug" evidence="11">
    <location>
        <begin position="118"/>
        <end position="227"/>
    </location>
</feature>
<evidence type="ECO:0000259" key="10">
    <source>
        <dbReference type="Pfam" id="PF00593"/>
    </source>
</evidence>
<organism evidence="12 13">
    <name type="scientific">Sphingobacterium faecale</name>
    <dbReference type="NCBI Taxonomy" id="2803775"/>
    <lineage>
        <taxon>Bacteria</taxon>
        <taxon>Pseudomonadati</taxon>
        <taxon>Bacteroidota</taxon>
        <taxon>Sphingobacteriia</taxon>
        <taxon>Sphingobacteriales</taxon>
        <taxon>Sphingobacteriaceae</taxon>
        <taxon>Sphingobacterium</taxon>
    </lineage>
</organism>
<comment type="caution">
    <text evidence="12">The sequence shown here is derived from an EMBL/GenBank/DDBJ whole genome shotgun (WGS) entry which is preliminary data.</text>
</comment>
<dbReference type="NCBIfam" id="TIGR04056">
    <property type="entry name" value="OMP_RagA_SusC"/>
    <property type="match status" value="1"/>
</dbReference>
<evidence type="ECO:0000256" key="7">
    <source>
        <dbReference type="ARBA" id="ARBA00023237"/>
    </source>
</evidence>
<dbReference type="InterPro" id="IPR037066">
    <property type="entry name" value="Plug_dom_sf"/>
</dbReference>
<comment type="similarity">
    <text evidence="8 9">Belongs to the TonB-dependent receptor family.</text>
</comment>
<dbReference type="Gene3D" id="2.40.170.20">
    <property type="entry name" value="TonB-dependent receptor, beta-barrel domain"/>
    <property type="match status" value="1"/>
</dbReference>
<dbReference type="InterPro" id="IPR039426">
    <property type="entry name" value="TonB-dep_rcpt-like"/>
</dbReference>
<dbReference type="RefSeq" id="WP_202101982.1">
    <property type="nucleotide sequence ID" value="NZ_JAERTY010000002.1"/>
</dbReference>
<evidence type="ECO:0000256" key="3">
    <source>
        <dbReference type="ARBA" id="ARBA00022452"/>
    </source>
</evidence>
<protein>
    <submittedName>
        <fullName evidence="12">SusC/RagA family TonB-linked outer membrane protein</fullName>
    </submittedName>
</protein>
<keyword evidence="7 8" id="KW-0998">Cell outer membrane</keyword>
<reference evidence="12 13" key="1">
    <citation type="submission" date="2021-01" db="EMBL/GenBank/DDBJ databases">
        <title>C459-1 draft genome sequence.</title>
        <authorList>
            <person name="Zhang X.-F."/>
        </authorList>
    </citation>
    <scope>NUCLEOTIDE SEQUENCE [LARGE SCALE GENOMIC DNA]</scope>
    <source>
        <strain evidence="13">C459-1</strain>
    </source>
</reference>
<proteinExistence type="inferred from homology"/>
<dbReference type="EMBL" id="JAERTY010000002">
    <property type="protein sequence ID" value="MBL1408216.1"/>
    <property type="molecule type" value="Genomic_DNA"/>
</dbReference>
<name>A0ABS1R0J5_9SPHI</name>
<evidence type="ECO:0000256" key="4">
    <source>
        <dbReference type="ARBA" id="ARBA00022692"/>
    </source>
</evidence>
<accession>A0ABS1R0J5</accession>
<dbReference type="Pfam" id="PF00593">
    <property type="entry name" value="TonB_dep_Rec_b-barrel"/>
    <property type="match status" value="1"/>
</dbReference>
<evidence type="ECO:0000259" key="11">
    <source>
        <dbReference type="Pfam" id="PF07715"/>
    </source>
</evidence>
<keyword evidence="4 8" id="KW-0812">Transmembrane</keyword>
<evidence type="ECO:0000256" key="2">
    <source>
        <dbReference type="ARBA" id="ARBA00022448"/>
    </source>
</evidence>
<dbReference type="PROSITE" id="PS52016">
    <property type="entry name" value="TONB_DEPENDENT_REC_3"/>
    <property type="match status" value="1"/>
</dbReference>
<evidence type="ECO:0000256" key="9">
    <source>
        <dbReference type="RuleBase" id="RU003357"/>
    </source>
</evidence>
<feature type="domain" description="TonB-dependent receptor-like beta-barrel" evidence="10">
    <location>
        <begin position="459"/>
        <end position="840"/>
    </location>
</feature>
<dbReference type="Pfam" id="PF07715">
    <property type="entry name" value="Plug"/>
    <property type="match status" value="1"/>
</dbReference>
<keyword evidence="3 8" id="KW-1134">Transmembrane beta strand</keyword>
<evidence type="ECO:0000256" key="5">
    <source>
        <dbReference type="ARBA" id="ARBA00023077"/>
    </source>
</evidence>
<dbReference type="InterPro" id="IPR023996">
    <property type="entry name" value="TonB-dep_OMP_SusC/RagA"/>
</dbReference>
<evidence type="ECO:0000256" key="8">
    <source>
        <dbReference type="PROSITE-ProRule" id="PRU01360"/>
    </source>
</evidence>
<dbReference type="SUPFAM" id="SSF56935">
    <property type="entry name" value="Porins"/>
    <property type="match status" value="1"/>
</dbReference>
<dbReference type="Proteomes" id="UP000625283">
    <property type="component" value="Unassembled WGS sequence"/>
</dbReference>
<evidence type="ECO:0000313" key="12">
    <source>
        <dbReference type="EMBL" id="MBL1408216.1"/>
    </source>
</evidence>
<sequence length="1068" mass="120342">MRRLLNYGILLSMLFSVFFGYGQQNIQLQLLSVQDSLPIVGATASSSVIKERQSNSQGIVVFDKTLVGQQLKIKHIGFHEKAYIISASQKQIVYLSAREGSIETVDVVSTGYFSAPKERLSGSFVHIDNKLLNRSSSTNLLDRLEGITNGLQFDRGNLTGEDINGNPTLRVRGSSTLVSDARPLVIVDDFPFDGDLRSIDPNEVESVTILKDASAASIWGARAGNGVLVINMKKGSYQGKLDATFNSTLRVTAKPDLFYSQSVLLPETVMEFQEALFDKKAYPETNITRMPVYVELLIKKRDGKITEEEFEATKQLYLNSDIRADASEYLYRPAVQQQYSLGLRGGENNLRYSLSAGYDKQQANIIGQHSSRRNLALNMGLRLFKGMELEGIVRYNAQNARTNSFNRAALENSNIYLPLIDVARNSLAVPIAFSELRYSYQEQARSLGLLDWMYRPLDEPKETRFDNNTNITTLGFTANYQTPIGIKLRTTYYYSRHQQARELYYSAKSYYARDLVNKYTQADMSKIIPEGGVLSTEFPRGTRSHSLRFQADYSKVWARNLRLDALAGFEGADQVASGMGAVNLYGYDPETEQGTEYYSFGRTAYITRPMNRKTPIPLNYPGISPTVQRDLSLFSNFGLSWQEQYVLNGSLRWDGSNLLGVKTNARGVALWSTGIAWNMHKAGFYNSEALDLLKLRLSYGSAGNIDKSQGHLPVITKRSSTTSGVPFAELNTPGNPSLRWEQVNTFNAGIDWSLRHGLFSGSIEYYSKQAKHLLNSIAIDPTIGVSAGFMMNYANMHNQGVDVSLQNSFKVGKLNINNYMLLNYTTNKVTKVNSAPLDFTSYYMMYNYFTKGESRDVLFSYPWYGLNPENGLPIMQLPDGSMTEDAKTYIDSFTFEDLIRSGVKIAPFYGSYRLGVRYKGFQASTLILFKFDYFTRRKSYVPGREHEIQGHIDYHMDYYKRWKKPGDELSTSVPATPSKYDSSIKDAYVFSEALITPLDQIALRDINLSYAFGGNWMNRLGVKGLELSTSLQNVGIMWKKNKVGLHPEYPNTTYPAGRQFYLGLRVNL</sequence>